<dbReference type="InterPro" id="IPR014710">
    <property type="entry name" value="RmlC-like_jellyroll"/>
</dbReference>
<dbReference type="PROSITE" id="PS50042">
    <property type="entry name" value="CNMP_BINDING_3"/>
    <property type="match status" value="1"/>
</dbReference>
<evidence type="ECO:0000313" key="6">
    <source>
        <dbReference type="EMBL" id="OGE08278.1"/>
    </source>
</evidence>
<dbReference type="AlphaFoldDB" id="A0A1F5HVU9"/>
<feature type="domain" description="HTH crp-type" evidence="5">
    <location>
        <begin position="142"/>
        <end position="210"/>
    </location>
</feature>
<gene>
    <name evidence="6" type="ORF">A3A60_02095</name>
</gene>
<dbReference type="CDD" id="cd00038">
    <property type="entry name" value="CAP_ED"/>
    <property type="match status" value="1"/>
</dbReference>
<comment type="caution">
    <text evidence="6">The sequence shown here is derived from an EMBL/GenBank/DDBJ whole genome shotgun (WGS) entry which is preliminary data.</text>
</comment>
<dbReference type="InterPro" id="IPR036390">
    <property type="entry name" value="WH_DNA-bd_sf"/>
</dbReference>
<feature type="domain" description="Cyclic nucleotide-binding" evidence="4">
    <location>
        <begin position="22"/>
        <end position="128"/>
    </location>
</feature>
<evidence type="ECO:0008006" key="8">
    <source>
        <dbReference type="Google" id="ProtNLM"/>
    </source>
</evidence>
<organism evidence="6 7">
    <name type="scientific">Candidatus Curtissbacteria bacterium RIFCSPLOWO2_01_FULL_42_26</name>
    <dbReference type="NCBI Taxonomy" id="1797729"/>
    <lineage>
        <taxon>Bacteria</taxon>
        <taxon>Candidatus Curtissiibacteriota</taxon>
    </lineage>
</organism>
<dbReference type="InterPro" id="IPR001387">
    <property type="entry name" value="Cro/C1-type_HTH"/>
</dbReference>
<dbReference type="Pfam" id="PF13545">
    <property type="entry name" value="HTH_Crp_2"/>
    <property type="match status" value="1"/>
</dbReference>
<evidence type="ECO:0000259" key="5">
    <source>
        <dbReference type="PROSITE" id="PS51063"/>
    </source>
</evidence>
<dbReference type="SUPFAM" id="SSF46785">
    <property type="entry name" value="Winged helix' DNA-binding domain"/>
    <property type="match status" value="1"/>
</dbReference>
<evidence type="ECO:0000313" key="7">
    <source>
        <dbReference type="Proteomes" id="UP000179227"/>
    </source>
</evidence>
<dbReference type="EMBL" id="MFBS01000039">
    <property type="protein sequence ID" value="OGE08278.1"/>
    <property type="molecule type" value="Genomic_DNA"/>
</dbReference>
<evidence type="ECO:0000256" key="1">
    <source>
        <dbReference type="ARBA" id="ARBA00023015"/>
    </source>
</evidence>
<dbReference type="CDD" id="cd00093">
    <property type="entry name" value="HTH_XRE"/>
    <property type="match status" value="1"/>
</dbReference>
<dbReference type="SMART" id="SM00419">
    <property type="entry name" value="HTH_CRP"/>
    <property type="match status" value="1"/>
</dbReference>
<dbReference type="SUPFAM" id="SSF51206">
    <property type="entry name" value="cAMP-binding domain-like"/>
    <property type="match status" value="1"/>
</dbReference>
<sequence length="221" mass="25045">MREISDSRNYGRPLSEVIRWHFETRTFDRGEGIYLKDSIVDGTFFLLRGRVWLYEIDKRGNTSVVGRCNRPGQIFGEEAIIDNVLLRRQSAKAMAPTTTFFVDNQKLGSILRNRPDFSQMCLYQLARQLQILRSQSIVDSQKPTGKRILLLLLDELDGGSESPSLVGLSQTDLADVLGISRESVCKYLSKLEGWGIIEVGRRSIQVKNLEALKKVGLCYSI</sequence>
<evidence type="ECO:0000259" key="4">
    <source>
        <dbReference type="PROSITE" id="PS50042"/>
    </source>
</evidence>
<dbReference type="PROSITE" id="PS51063">
    <property type="entry name" value="HTH_CRP_2"/>
    <property type="match status" value="1"/>
</dbReference>
<dbReference type="STRING" id="1797729.A3A60_02095"/>
<dbReference type="GO" id="GO:0003677">
    <property type="term" value="F:DNA binding"/>
    <property type="evidence" value="ECO:0007669"/>
    <property type="project" value="UniProtKB-KW"/>
</dbReference>
<dbReference type="Pfam" id="PF00027">
    <property type="entry name" value="cNMP_binding"/>
    <property type="match status" value="1"/>
</dbReference>
<accession>A0A1F5HVU9</accession>
<dbReference type="Gene3D" id="2.60.120.10">
    <property type="entry name" value="Jelly Rolls"/>
    <property type="match status" value="1"/>
</dbReference>
<keyword evidence="3" id="KW-0804">Transcription</keyword>
<dbReference type="InterPro" id="IPR018490">
    <property type="entry name" value="cNMP-bd_dom_sf"/>
</dbReference>
<dbReference type="GO" id="GO:0006355">
    <property type="term" value="P:regulation of DNA-templated transcription"/>
    <property type="evidence" value="ECO:0007669"/>
    <property type="project" value="InterPro"/>
</dbReference>
<reference evidence="6 7" key="1">
    <citation type="journal article" date="2016" name="Nat. Commun.">
        <title>Thousands of microbial genomes shed light on interconnected biogeochemical processes in an aquifer system.</title>
        <authorList>
            <person name="Anantharaman K."/>
            <person name="Brown C.T."/>
            <person name="Hug L.A."/>
            <person name="Sharon I."/>
            <person name="Castelle C.J."/>
            <person name="Probst A.J."/>
            <person name="Thomas B.C."/>
            <person name="Singh A."/>
            <person name="Wilkins M.J."/>
            <person name="Karaoz U."/>
            <person name="Brodie E.L."/>
            <person name="Williams K.H."/>
            <person name="Hubbard S.S."/>
            <person name="Banfield J.F."/>
        </authorList>
    </citation>
    <scope>NUCLEOTIDE SEQUENCE [LARGE SCALE GENOMIC DNA]</scope>
</reference>
<proteinExistence type="predicted"/>
<dbReference type="InterPro" id="IPR000595">
    <property type="entry name" value="cNMP-bd_dom"/>
</dbReference>
<name>A0A1F5HVU9_9BACT</name>
<keyword evidence="2" id="KW-0238">DNA-binding</keyword>
<dbReference type="Proteomes" id="UP000179227">
    <property type="component" value="Unassembled WGS sequence"/>
</dbReference>
<dbReference type="InterPro" id="IPR012318">
    <property type="entry name" value="HTH_CRP"/>
</dbReference>
<keyword evidence="1" id="KW-0805">Transcription regulation</keyword>
<evidence type="ECO:0000256" key="3">
    <source>
        <dbReference type="ARBA" id="ARBA00023163"/>
    </source>
</evidence>
<evidence type="ECO:0000256" key="2">
    <source>
        <dbReference type="ARBA" id="ARBA00023125"/>
    </source>
</evidence>
<protein>
    <recommendedName>
        <fullName evidence="8">HTH crp-type domain-containing protein</fullName>
    </recommendedName>
</protein>